<keyword evidence="2" id="KW-1133">Transmembrane helix</keyword>
<dbReference type="NCBIfam" id="TIGR02532">
    <property type="entry name" value="IV_pilin_GFxxxE"/>
    <property type="match status" value="1"/>
</dbReference>
<reference evidence="3" key="1">
    <citation type="submission" date="2018-05" db="EMBL/GenBank/DDBJ databases">
        <authorList>
            <person name="Lanie J.A."/>
            <person name="Ng W.-L."/>
            <person name="Kazmierczak K.M."/>
            <person name="Andrzejewski T.M."/>
            <person name="Davidsen T.M."/>
            <person name="Wayne K.J."/>
            <person name="Tettelin H."/>
            <person name="Glass J.I."/>
            <person name="Rusch D."/>
            <person name="Podicherti R."/>
            <person name="Tsui H.-C.T."/>
            <person name="Winkler M.E."/>
        </authorList>
    </citation>
    <scope>NUCLEOTIDE SEQUENCE</scope>
</reference>
<proteinExistence type="predicted"/>
<dbReference type="PANTHER" id="PTHR30093">
    <property type="entry name" value="GENERAL SECRETION PATHWAY PROTEIN G"/>
    <property type="match status" value="1"/>
</dbReference>
<evidence type="ECO:0000256" key="2">
    <source>
        <dbReference type="SAM" id="Phobius"/>
    </source>
</evidence>
<feature type="transmembrane region" description="Helical" evidence="2">
    <location>
        <begin position="7"/>
        <end position="28"/>
    </location>
</feature>
<keyword evidence="2" id="KW-0812">Transmembrane</keyword>
<dbReference type="InterPro" id="IPR045584">
    <property type="entry name" value="Pilin-like"/>
</dbReference>
<keyword evidence="2" id="KW-0472">Membrane</keyword>
<evidence type="ECO:0000256" key="1">
    <source>
        <dbReference type="ARBA" id="ARBA00022481"/>
    </source>
</evidence>
<dbReference type="Gene3D" id="3.30.700.10">
    <property type="entry name" value="Glycoprotein, Type 4 Pilin"/>
    <property type="match status" value="1"/>
</dbReference>
<gene>
    <name evidence="3" type="ORF">METZ01_LOCUS364844</name>
</gene>
<dbReference type="EMBL" id="UINC01130739">
    <property type="protein sequence ID" value="SVD11990.1"/>
    <property type="molecule type" value="Genomic_DNA"/>
</dbReference>
<protein>
    <submittedName>
        <fullName evidence="3">Uncharacterized protein</fullName>
    </submittedName>
</protein>
<organism evidence="3">
    <name type="scientific">marine metagenome</name>
    <dbReference type="NCBI Taxonomy" id="408172"/>
    <lineage>
        <taxon>unclassified sequences</taxon>
        <taxon>metagenomes</taxon>
        <taxon>ecological metagenomes</taxon>
    </lineage>
</organism>
<evidence type="ECO:0000313" key="3">
    <source>
        <dbReference type="EMBL" id="SVD11990.1"/>
    </source>
</evidence>
<keyword evidence="1" id="KW-0488">Methylation</keyword>
<name>A0A382SPV1_9ZZZZ</name>
<dbReference type="PANTHER" id="PTHR30093:SF34">
    <property type="entry name" value="PREPILIN PEPTIDASE-DEPENDENT PROTEIN D"/>
    <property type="match status" value="1"/>
</dbReference>
<dbReference type="InterPro" id="IPR012902">
    <property type="entry name" value="N_methyl_site"/>
</dbReference>
<feature type="non-terminal residue" evidence="3">
    <location>
        <position position="54"/>
    </location>
</feature>
<dbReference type="PROSITE" id="PS00409">
    <property type="entry name" value="PROKAR_NTER_METHYL"/>
    <property type="match status" value="1"/>
</dbReference>
<accession>A0A382SPV1</accession>
<dbReference type="Pfam" id="PF07963">
    <property type="entry name" value="N_methyl"/>
    <property type="match status" value="1"/>
</dbReference>
<sequence length="54" mass="5630">MKRLNSGFTLIELMIVVAIIGILAAVAIPQYQNYVARAQVAEGLALASGAKTAV</sequence>
<dbReference type="SUPFAM" id="SSF54523">
    <property type="entry name" value="Pili subunits"/>
    <property type="match status" value="1"/>
</dbReference>
<dbReference type="AlphaFoldDB" id="A0A382SPV1"/>